<evidence type="ECO:0000313" key="1">
    <source>
        <dbReference type="EMBL" id="SVD89844.1"/>
    </source>
</evidence>
<dbReference type="AlphaFoldDB" id="A0A382Z2U9"/>
<feature type="non-terminal residue" evidence="1">
    <location>
        <position position="1"/>
    </location>
</feature>
<dbReference type="EMBL" id="UINC01180574">
    <property type="protein sequence ID" value="SVD89844.1"/>
    <property type="molecule type" value="Genomic_DNA"/>
</dbReference>
<proteinExistence type="predicted"/>
<accession>A0A382Z2U9</accession>
<sequence length="260" mass="27620">FEGLEAAYTETRIEEEIANRLSEEDEQKLGAFSGFMESVTELTNQPNPQKAIENLFATVAPPQPPVEVLDEPVVIEKIVEEPNEVEQADTIIQQIVSSLDDMDGKTEVKEQVDQISKLRDEFNNFRALMQQQVLSHTPGSGEVRLEFLDDVQRSTAKVDGKFLKYSSSDSKWIGADASGGGSSAADDISAGDAAVTITTTSGDITIDAAANNSDIILKGTDGGVDTTFLTIDGSAAGKSTFNDEIVSGAVITSGAGLVIA</sequence>
<name>A0A382Z2U9_9ZZZZ</name>
<gene>
    <name evidence="1" type="ORF">METZ01_LOCUS442698</name>
</gene>
<organism evidence="1">
    <name type="scientific">marine metagenome</name>
    <dbReference type="NCBI Taxonomy" id="408172"/>
    <lineage>
        <taxon>unclassified sequences</taxon>
        <taxon>metagenomes</taxon>
        <taxon>ecological metagenomes</taxon>
    </lineage>
</organism>
<protein>
    <submittedName>
        <fullName evidence="1">Uncharacterized protein</fullName>
    </submittedName>
</protein>
<reference evidence="1" key="1">
    <citation type="submission" date="2018-05" db="EMBL/GenBank/DDBJ databases">
        <authorList>
            <person name="Lanie J.A."/>
            <person name="Ng W.-L."/>
            <person name="Kazmierczak K.M."/>
            <person name="Andrzejewski T.M."/>
            <person name="Davidsen T.M."/>
            <person name="Wayne K.J."/>
            <person name="Tettelin H."/>
            <person name="Glass J.I."/>
            <person name="Rusch D."/>
            <person name="Podicherti R."/>
            <person name="Tsui H.-C.T."/>
            <person name="Winkler M.E."/>
        </authorList>
    </citation>
    <scope>NUCLEOTIDE SEQUENCE</scope>
</reference>
<feature type="non-terminal residue" evidence="1">
    <location>
        <position position="260"/>
    </location>
</feature>